<keyword evidence="11" id="KW-0115">cAMP biosynthesis</keyword>
<evidence type="ECO:0000256" key="13">
    <source>
        <dbReference type="ARBA" id="ARBA00023239"/>
    </source>
</evidence>
<keyword evidence="12 15" id="KW-0472">Membrane</keyword>
<dbReference type="GO" id="GO:0016020">
    <property type="term" value="C:membrane"/>
    <property type="evidence" value="ECO:0007669"/>
    <property type="project" value="UniProtKB-SubCell"/>
</dbReference>
<comment type="subcellular location">
    <subcellularLocation>
        <location evidence="3">Membrane</location>
        <topology evidence="3">Multi-pass membrane protein</topology>
    </subcellularLocation>
</comment>
<keyword evidence="10 15" id="KW-1133">Transmembrane helix</keyword>
<evidence type="ECO:0000313" key="17">
    <source>
        <dbReference type="EMBL" id="KAL1517439.1"/>
    </source>
</evidence>
<feature type="transmembrane region" description="Helical" evidence="15">
    <location>
        <begin position="786"/>
        <end position="806"/>
    </location>
</feature>
<evidence type="ECO:0000256" key="5">
    <source>
        <dbReference type="ARBA" id="ARBA00022692"/>
    </source>
</evidence>
<evidence type="ECO:0000256" key="3">
    <source>
        <dbReference type="ARBA" id="ARBA00004141"/>
    </source>
</evidence>
<dbReference type="EMBL" id="JBDJPC010000001">
    <property type="protein sequence ID" value="KAL1517439.1"/>
    <property type="molecule type" value="Genomic_DNA"/>
</dbReference>
<feature type="transmembrane region" description="Helical" evidence="15">
    <location>
        <begin position="100"/>
        <end position="120"/>
    </location>
</feature>
<dbReference type="Proteomes" id="UP001566132">
    <property type="component" value="Unassembled WGS sequence"/>
</dbReference>
<feature type="transmembrane region" description="Helical" evidence="15">
    <location>
        <begin position="165"/>
        <end position="182"/>
    </location>
</feature>
<feature type="transmembrane region" description="Helical" evidence="15">
    <location>
        <begin position="818"/>
        <end position="839"/>
    </location>
</feature>
<protein>
    <recommendedName>
        <fullName evidence="4">adenylate cyclase</fullName>
        <ecNumber evidence="4">4.6.1.1</ecNumber>
    </recommendedName>
</protein>
<dbReference type="PROSITE" id="PS50125">
    <property type="entry name" value="GUANYLATE_CYCLASE_2"/>
    <property type="match status" value="2"/>
</dbReference>
<evidence type="ECO:0000259" key="16">
    <source>
        <dbReference type="PROSITE" id="PS50125"/>
    </source>
</evidence>
<dbReference type="GO" id="GO:0046872">
    <property type="term" value="F:metal ion binding"/>
    <property type="evidence" value="ECO:0007669"/>
    <property type="project" value="UniProtKB-KW"/>
</dbReference>
<dbReference type="GO" id="GO:0004016">
    <property type="term" value="F:adenylate cyclase activity"/>
    <property type="evidence" value="ECO:0007669"/>
    <property type="project" value="UniProtKB-EC"/>
</dbReference>
<feature type="transmembrane region" description="Helical" evidence="15">
    <location>
        <begin position="672"/>
        <end position="692"/>
    </location>
</feature>
<evidence type="ECO:0000256" key="6">
    <source>
        <dbReference type="ARBA" id="ARBA00022723"/>
    </source>
</evidence>
<evidence type="ECO:0000313" key="18">
    <source>
        <dbReference type="Proteomes" id="UP001566132"/>
    </source>
</evidence>
<comment type="caution">
    <text evidence="17">The sequence shown here is derived from an EMBL/GenBank/DDBJ whole genome shotgun (WGS) entry which is preliminary data.</text>
</comment>
<dbReference type="FunFam" id="3.30.70.1230:FF:000024">
    <property type="entry name" value="ACXA, isoform A"/>
    <property type="match status" value="1"/>
</dbReference>
<comment type="catalytic activity">
    <reaction evidence="1">
        <text>ATP = 3',5'-cyclic AMP + diphosphate</text>
        <dbReference type="Rhea" id="RHEA:15389"/>
        <dbReference type="ChEBI" id="CHEBI:30616"/>
        <dbReference type="ChEBI" id="CHEBI:33019"/>
        <dbReference type="ChEBI" id="CHEBI:58165"/>
        <dbReference type="EC" id="4.6.1.1"/>
    </reaction>
</comment>
<keyword evidence="6" id="KW-0479">Metal-binding</keyword>
<sequence>MVEVSSRTVSLMSDDDDGYFEANRRDTDSSDEKRWTKSHLRRQFENLDRNLFQKYADKVRFGYFSLFLILTFLLFLTHTIVLIAVTAIYQKQVRAIIPDITIYATITVLSIVGIIVLEMLQRRHKKWTYICWIAFAILFFANFFLPIFHDFVGTMDDDDPEVNYMPAYTFLIIIGCYMFFAVKKNTTATVLGAAVSFVHILVLIFLTYRNSLQLTRRVFSDVIFLTCFNGFGLYFRHLNEIVQKKSFLDRRACIVKTLEVSEEKEQEEQLMASIIPAPLINKVRENYLKIRENYNKFGKIAAEKAEDLLEVHEGVTILFADIVNYTKMTKKLKINALLEILNELFGQFDDASDNLKVIRIKFLGDCYYCVSGLPPEPPGNPAEACVDLGLKMIKIIADVREKNDLDIDMRIGIHTGRTISGIIGKVKHQFDIWSKDVDIANKMESEGKPGKVHITSTTKALLEKEYDITPTNKGETVLQFKQNNLQTYIVSPTQEFLDEDATAPQMSFPRVSMYRKNGAPPLGLDYDDNSPTIIERNNNELDRDGRRFTYNQIRRPSYRFREDRWGKADVKRRTAFMSGNAKRFIERSSKVDSEMEDTIDGMSFSKKDQYTSKETEISGLMIFKDKKNELEYVKMRDPMFKYYVLSQVVLIVCLYFIQNLTLNGRAWLRYEFIASQMIFVVVLVPLAWTHYLHLKYRTEFKDIPPSNVILRNLYKTSRFIAYNFWARWSIYTIIWILFLACVFMEVWFCHNEGETYHCNVPWHITESGALLLIMTFLFLKIFIWIKLAYGLITTVAYSCCVLYYIPYVFENSEIFNPYLSPHITHILTMVFLLCTLHSIDRQTDYMNRLDFLWTTKLLNQKRKATEQQIVNLNMLLNILPRHVAKIYLDVNDERKVDDLYYEEHKHAAVMFASMICEEVFKEDEMAFLKLMNQYITIIDTLINRKEFGKIEKIKIAKWTYMAACGLTMPGENDTSIDTHHTSSTLEVLLNFASTMFKQFKKQNNLIAQVHLRIGICHGPIVAGVVGSKKPLYDIWGDAVNMASRMDSTGSPGKIQVLETTAAEIEKLGYQCECRGVTEVKGAGDVSTYFVKMDQNYNLVKSTYNTLGNL</sequence>
<feature type="transmembrane region" description="Helical" evidence="15">
    <location>
        <begin position="214"/>
        <end position="235"/>
    </location>
</feature>
<keyword evidence="18" id="KW-1185">Reference proteome</keyword>
<feature type="transmembrane region" description="Helical" evidence="15">
    <location>
        <begin position="61"/>
        <end position="88"/>
    </location>
</feature>
<feature type="domain" description="Guanylate cyclase" evidence="16">
    <location>
        <begin position="316"/>
        <end position="444"/>
    </location>
</feature>
<feature type="transmembrane region" description="Helical" evidence="15">
    <location>
        <begin position="189"/>
        <end position="208"/>
    </location>
</feature>
<dbReference type="GO" id="GO:0006171">
    <property type="term" value="P:cAMP biosynthetic process"/>
    <property type="evidence" value="ECO:0007669"/>
    <property type="project" value="UniProtKB-KW"/>
</dbReference>
<evidence type="ECO:0000256" key="7">
    <source>
        <dbReference type="ARBA" id="ARBA00022741"/>
    </source>
</evidence>
<proteinExistence type="inferred from homology"/>
<dbReference type="GO" id="GO:0005524">
    <property type="term" value="F:ATP binding"/>
    <property type="evidence" value="ECO:0007669"/>
    <property type="project" value="UniProtKB-KW"/>
</dbReference>
<evidence type="ECO:0000256" key="11">
    <source>
        <dbReference type="ARBA" id="ARBA00022998"/>
    </source>
</evidence>
<dbReference type="Pfam" id="PF00211">
    <property type="entry name" value="Guanylate_cyc"/>
    <property type="match status" value="2"/>
</dbReference>
<organism evidence="17 18">
    <name type="scientific">Hypothenemus hampei</name>
    <name type="common">Coffee berry borer</name>
    <dbReference type="NCBI Taxonomy" id="57062"/>
    <lineage>
        <taxon>Eukaryota</taxon>
        <taxon>Metazoa</taxon>
        <taxon>Ecdysozoa</taxon>
        <taxon>Arthropoda</taxon>
        <taxon>Hexapoda</taxon>
        <taxon>Insecta</taxon>
        <taxon>Pterygota</taxon>
        <taxon>Neoptera</taxon>
        <taxon>Endopterygota</taxon>
        <taxon>Coleoptera</taxon>
        <taxon>Polyphaga</taxon>
        <taxon>Cucujiformia</taxon>
        <taxon>Curculionidae</taxon>
        <taxon>Scolytinae</taxon>
        <taxon>Hypothenemus</taxon>
    </lineage>
</organism>
<evidence type="ECO:0000256" key="2">
    <source>
        <dbReference type="ARBA" id="ARBA00001946"/>
    </source>
</evidence>
<comment type="similarity">
    <text evidence="14">Belongs to the adenylyl cyclase class-4/guanylyl cyclase family.</text>
</comment>
<keyword evidence="13 14" id="KW-0456">Lyase</keyword>
<dbReference type="SMART" id="SM00044">
    <property type="entry name" value="CYCc"/>
    <property type="match status" value="2"/>
</dbReference>
<dbReference type="EC" id="4.6.1.1" evidence="4"/>
<accession>A0ABD1FDT5</accession>
<reference evidence="17 18" key="1">
    <citation type="submission" date="2024-05" db="EMBL/GenBank/DDBJ databases">
        <title>Genetic variation in Jamaican populations of the coffee berry borer (Hypothenemus hampei).</title>
        <authorList>
            <person name="Errbii M."/>
            <person name="Myrie A."/>
        </authorList>
    </citation>
    <scope>NUCLEOTIDE SEQUENCE [LARGE SCALE GENOMIC DNA]</scope>
    <source>
        <strain evidence="17">JA-Hopewell-2020-01-JO</strain>
        <tissue evidence="17">Whole body</tissue>
    </source>
</reference>
<dbReference type="PROSITE" id="PS00452">
    <property type="entry name" value="GUANYLATE_CYCLASE_1"/>
    <property type="match status" value="2"/>
</dbReference>
<feature type="transmembrane region" description="Helical" evidence="15">
    <location>
        <begin position="760"/>
        <end position="779"/>
    </location>
</feature>
<feature type="transmembrane region" description="Helical" evidence="15">
    <location>
        <begin position="642"/>
        <end position="660"/>
    </location>
</feature>
<dbReference type="CDD" id="cd07302">
    <property type="entry name" value="CHD"/>
    <property type="match status" value="2"/>
</dbReference>
<feature type="transmembrane region" description="Helical" evidence="15">
    <location>
        <begin position="728"/>
        <end position="748"/>
    </location>
</feature>
<gene>
    <name evidence="17" type="ORF">ABEB36_001204</name>
</gene>
<evidence type="ECO:0000256" key="4">
    <source>
        <dbReference type="ARBA" id="ARBA00012201"/>
    </source>
</evidence>
<dbReference type="InterPro" id="IPR001054">
    <property type="entry name" value="A/G_cyclase"/>
</dbReference>
<dbReference type="Gene3D" id="3.30.70.1230">
    <property type="entry name" value="Nucleotide cyclase"/>
    <property type="match status" value="2"/>
</dbReference>
<evidence type="ECO:0000256" key="8">
    <source>
        <dbReference type="ARBA" id="ARBA00022840"/>
    </source>
</evidence>
<evidence type="ECO:0000256" key="1">
    <source>
        <dbReference type="ARBA" id="ARBA00001593"/>
    </source>
</evidence>
<keyword evidence="7" id="KW-0547">Nucleotide-binding</keyword>
<keyword evidence="5 15" id="KW-0812">Transmembrane</keyword>
<comment type="cofactor">
    <cofactor evidence="2">
        <name>Mg(2+)</name>
        <dbReference type="ChEBI" id="CHEBI:18420"/>
    </cofactor>
</comment>
<keyword evidence="8" id="KW-0067">ATP-binding</keyword>
<evidence type="ECO:0000256" key="9">
    <source>
        <dbReference type="ARBA" id="ARBA00022842"/>
    </source>
</evidence>
<dbReference type="PANTHER" id="PTHR45627">
    <property type="entry name" value="ADENYLATE CYCLASE TYPE 1"/>
    <property type="match status" value="1"/>
</dbReference>
<dbReference type="InterPro" id="IPR029787">
    <property type="entry name" value="Nucleotide_cyclase"/>
</dbReference>
<feature type="transmembrane region" description="Helical" evidence="15">
    <location>
        <begin position="127"/>
        <end position="145"/>
    </location>
</feature>
<keyword evidence="9" id="KW-0460">Magnesium</keyword>
<evidence type="ECO:0000256" key="15">
    <source>
        <dbReference type="SAM" id="Phobius"/>
    </source>
</evidence>
<dbReference type="AlphaFoldDB" id="A0ABD1FDT5"/>
<name>A0ABD1FDT5_HYPHA</name>
<evidence type="ECO:0000256" key="10">
    <source>
        <dbReference type="ARBA" id="ARBA00022989"/>
    </source>
</evidence>
<feature type="domain" description="Guanylate cyclase" evidence="16">
    <location>
        <begin position="911"/>
        <end position="1046"/>
    </location>
</feature>
<evidence type="ECO:0000256" key="12">
    <source>
        <dbReference type="ARBA" id="ARBA00023136"/>
    </source>
</evidence>
<dbReference type="InterPro" id="IPR018297">
    <property type="entry name" value="A/G_cyclase_CS"/>
</dbReference>
<evidence type="ECO:0000256" key="14">
    <source>
        <dbReference type="RuleBase" id="RU000405"/>
    </source>
</evidence>
<dbReference type="SUPFAM" id="SSF55073">
    <property type="entry name" value="Nucleotide cyclase"/>
    <property type="match status" value="2"/>
</dbReference>
<dbReference type="PANTHER" id="PTHR45627:SF23">
    <property type="entry name" value="AT30656P-RELATED"/>
    <property type="match status" value="1"/>
</dbReference>